<dbReference type="PANTHER" id="PTHR30204">
    <property type="entry name" value="REDOX-CYCLING DRUG-SENSING TRANSCRIPTIONAL ACTIVATOR SOXR"/>
    <property type="match status" value="1"/>
</dbReference>
<keyword evidence="3" id="KW-0408">Iron</keyword>
<dbReference type="InterPro" id="IPR000551">
    <property type="entry name" value="MerR-type_HTH_dom"/>
</dbReference>
<keyword evidence="2" id="KW-0001">2Fe-2S</keyword>
<dbReference type="Gene3D" id="1.10.1660.10">
    <property type="match status" value="1"/>
</dbReference>
<evidence type="ECO:0000256" key="2">
    <source>
        <dbReference type="ARBA" id="ARBA00022714"/>
    </source>
</evidence>
<dbReference type="InterPro" id="IPR009061">
    <property type="entry name" value="DNA-bd_dom_put_sf"/>
</dbReference>
<evidence type="ECO:0000256" key="1">
    <source>
        <dbReference type="ARBA" id="ARBA00014474"/>
    </source>
</evidence>
<dbReference type="PROSITE" id="PS50937">
    <property type="entry name" value="HTH_MERR_2"/>
    <property type="match status" value="1"/>
</dbReference>
<protein>
    <recommendedName>
        <fullName evidence="1">Redox-sensitive transcriptional activator SoxR</fullName>
    </recommendedName>
</protein>
<evidence type="ECO:0000256" key="5">
    <source>
        <dbReference type="ARBA" id="ARBA00023125"/>
    </source>
</evidence>
<dbReference type="SMART" id="SM00422">
    <property type="entry name" value="HTH_MERR"/>
    <property type="match status" value="1"/>
</dbReference>
<keyword evidence="2" id="KW-0479">Metal-binding</keyword>
<dbReference type="SUPFAM" id="SSF46955">
    <property type="entry name" value="Putative DNA-binding domain"/>
    <property type="match status" value="1"/>
</dbReference>
<dbReference type="NCBIfam" id="TIGR01950">
    <property type="entry name" value="SoxR"/>
    <property type="match status" value="1"/>
</dbReference>
<dbReference type="EMBL" id="JAUFQC010000027">
    <property type="protein sequence ID" value="MDN3611967.1"/>
    <property type="molecule type" value="Genomic_DNA"/>
</dbReference>
<dbReference type="InterPro" id="IPR010211">
    <property type="entry name" value="Redox-sen_tscrpt-act_SoxR"/>
</dbReference>
<proteinExistence type="predicted"/>
<dbReference type="CDD" id="cd01110">
    <property type="entry name" value="HTH_SoxR"/>
    <property type="match status" value="1"/>
</dbReference>
<dbReference type="PANTHER" id="PTHR30204:SF0">
    <property type="entry name" value="REDOX-SENSITIVE TRANSCRIPTIONAL ACTIVATOR SOXR"/>
    <property type="match status" value="1"/>
</dbReference>
<evidence type="ECO:0000259" key="6">
    <source>
        <dbReference type="PROSITE" id="PS50937"/>
    </source>
</evidence>
<organism evidence="7 8">
    <name type="scientific">Vibrio ostreicida</name>
    <dbReference type="NCBI Taxonomy" id="526588"/>
    <lineage>
        <taxon>Bacteria</taxon>
        <taxon>Pseudomonadati</taxon>
        <taxon>Pseudomonadota</taxon>
        <taxon>Gammaproteobacteria</taxon>
        <taxon>Vibrionales</taxon>
        <taxon>Vibrionaceae</taxon>
        <taxon>Vibrio</taxon>
    </lineage>
</organism>
<gene>
    <name evidence="7" type="primary">soxR</name>
    <name evidence="7" type="ORF">QWZ16_20455</name>
</gene>
<evidence type="ECO:0000256" key="3">
    <source>
        <dbReference type="ARBA" id="ARBA00023004"/>
    </source>
</evidence>
<evidence type="ECO:0000313" key="7">
    <source>
        <dbReference type="EMBL" id="MDN3611967.1"/>
    </source>
</evidence>
<accession>A0ABT8BYR8</accession>
<sequence>MEMSVGQVAKRAGIKVSALHFYEQKGLIFSWRNQGNQRRYHRSVIRRIAVIRAAQEVGLTLDDIAQSLSELPQHQAPNREQWQRMAVGWQDRLEHRMRQLSALKDNLGGCIGCGCLSLDSCVLYNPKDIRAETFKGKTMLTHPEEWSTQGQGEGKQ</sequence>
<reference evidence="8" key="1">
    <citation type="journal article" date="2019" name="Int. J. Syst. Evol. Microbiol.">
        <title>The Global Catalogue of Microorganisms (GCM) 10K type strain sequencing project: providing services to taxonomists for standard genome sequencing and annotation.</title>
        <authorList>
            <consortium name="The Broad Institute Genomics Platform"/>
            <consortium name="The Broad Institute Genome Sequencing Center for Infectious Disease"/>
            <person name="Wu L."/>
            <person name="Ma J."/>
        </authorList>
    </citation>
    <scope>NUCLEOTIDE SEQUENCE [LARGE SCALE GENOMIC DNA]</scope>
    <source>
        <strain evidence="8">CECT 7398</strain>
    </source>
</reference>
<dbReference type="PRINTS" id="PR00040">
    <property type="entry name" value="HTHMERR"/>
</dbReference>
<dbReference type="Pfam" id="PF13411">
    <property type="entry name" value="MerR_1"/>
    <property type="match status" value="1"/>
</dbReference>
<keyword evidence="4" id="KW-0411">Iron-sulfur</keyword>
<keyword evidence="5" id="KW-0238">DNA-binding</keyword>
<dbReference type="RefSeq" id="WP_170882615.1">
    <property type="nucleotide sequence ID" value="NZ_JABEYA020000004.1"/>
</dbReference>
<evidence type="ECO:0000256" key="4">
    <source>
        <dbReference type="ARBA" id="ARBA00023014"/>
    </source>
</evidence>
<comment type="caution">
    <text evidence="7">The sequence shown here is derived from an EMBL/GenBank/DDBJ whole genome shotgun (WGS) entry which is preliminary data.</text>
</comment>
<keyword evidence="8" id="KW-1185">Reference proteome</keyword>
<dbReference type="Proteomes" id="UP001238540">
    <property type="component" value="Unassembled WGS sequence"/>
</dbReference>
<dbReference type="InterPro" id="IPR047057">
    <property type="entry name" value="MerR_fam"/>
</dbReference>
<name>A0ABT8BYR8_9VIBR</name>
<dbReference type="PROSITE" id="PS00552">
    <property type="entry name" value="HTH_MERR_1"/>
    <property type="match status" value="1"/>
</dbReference>
<evidence type="ECO:0000313" key="8">
    <source>
        <dbReference type="Proteomes" id="UP001238540"/>
    </source>
</evidence>
<feature type="domain" description="HTH merR-type" evidence="6">
    <location>
        <begin position="1"/>
        <end position="70"/>
    </location>
</feature>